<dbReference type="OrthoDB" id="9776116at2"/>
<dbReference type="PANTHER" id="PTHR33608">
    <property type="entry name" value="BLL2464 PROTEIN"/>
    <property type="match status" value="1"/>
</dbReference>
<sequence length="297" mass="33004">MATLLTRVKGKLFIPSRRKSVHALDGAYASLLHGRGLDFEDLRRYEHGDDIRDIDWRATARLSTLLVKRSRATRMHTILFAVDTGRRMAALAPDETAKKEIAIMAVGALGLLSLRHGDDVTVLYGDAADVRRTPPRRSEGALEHALRAIDAACTPASAASDRNELLRTIARTVQRRMIVVVITDEEPITEEHEAALRRLRVQHDVLWITVRDADPVLDRRSRAERRDVDSGWGVPAFLHGDASVVAELAATRAAEDRRRDELLNGLEISHATVSTHDDVVPALITMLHRRAVNVGAR</sequence>
<reference evidence="2 3" key="1">
    <citation type="submission" date="2016-05" db="EMBL/GenBank/DDBJ databases">
        <authorList>
            <person name="Lavstsen T."/>
            <person name="Jespersen J.S."/>
        </authorList>
    </citation>
    <scope>NUCLEOTIDE SEQUENCE [LARGE SCALE GENOMIC DNA]</scope>
    <source>
        <strain evidence="2 3">YLB-01</strain>
    </source>
</reference>
<evidence type="ECO:0000313" key="3">
    <source>
        <dbReference type="Proteomes" id="UP000093355"/>
    </source>
</evidence>
<dbReference type="InterPro" id="IPR002881">
    <property type="entry name" value="DUF58"/>
</dbReference>
<dbReference type="Pfam" id="PF01882">
    <property type="entry name" value="DUF58"/>
    <property type="match status" value="1"/>
</dbReference>
<protein>
    <recommendedName>
        <fullName evidence="1">DUF58 domain-containing protein</fullName>
    </recommendedName>
</protein>
<dbReference type="Proteomes" id="UP000093355">
    <property type="component" value="Unassembled WGS sequence"/>
</dbReference>
<gene>
    <name evidence="2" type="ORF">A7J15_11955</name>
</gene>
<dbReference type="RefSeq" id="WP_067028278.1">
    <property type="nucleotide sequence ID" value="NZ_JRNY01000011.1"/>
</dbReference>
<evidence type="ECO:0000313" key="2">
    <source>
        <dbReference type="EMBL" id="OCG76488.1"/>
    </source>
</evidence>
<dbReference type="STRING" id="904291.A7J15_11955"/>
<dbReference type="PANTHER" id="PTHR33608:SF12">
    <property type="entry name" value="DUF58 DOMAIN-CONTAINING PROTEIN"/>
    <property type="match status" value="1"/>
</dbReference>
<dbReference type="AlphaFoldDB" id="A0A1B9NIQ4"/>
<keyword evidence="3" id="KW-1185">Reference proteome</keyword>
<feature type="domain" description="DUF58" evidence="1">
    <location>
        <begin position="41"/>
        <end position="213"/>
    </location>
</feature>
<accession>A0A1B9NIQ4</accession>
<evidence type="ECO:0000259" key="1">
    <source>
        <dbReference type="Pfam" id="PF01882"/>
    </source>
</evidence>
<comment type="caution">
    <text evidence="2">The sequence shown here is derived from an EMBL/GenBank/DDBJ whole genome shotgun (WGS) entry which is preliminary data.</text>
</comment>
<organism evidence="2 3">
    <name type="scientific">Microbacterium sediminis</name>
    <dbReference type="NCBI Taxonomy" id="904291"/>
    <lineage>
        <taxon>Bacteria</taxon>
        <taxon>Bacillati</taxon>
        <taxon>Actinomycetota</taxon>
        <taxon>Actinomycetes</taxon>
        <taxon>Micrococcales</taxon>
        <taxon>Microbacteriaceae</taxon>
        <taxon>Microbacterium</taxon>
    </lineage>
</organism>
<proteinExistence type="predicted"/>
<name>A0A1B9NIQ4_9MICO</name>
<dbReference type="EMBL" id="LXMD01000002">
    <property type="protein sequence ID" value="OCG76488.1"/>
    <property type="molecule type" value="Genomic_DNA"/>
</dbReference>